<protein>
    <submittedName>
        <fullName evidence="1">Uncharacterized protein</fullName>
    </submittedName>
</protein>
<reference evidence="1 2" key="1">
    <citation type="submission" date="2016-11" db="EMBL/GenBank/DDBJ databases">
        <authorList>
            <person name="Jaros S."/>
            <person name="Januszkiewicz K."/>
            <person name="Wedrychowicz H."/>
        </authorList>
    </citation>
    <scope>NUCLEOTIDE SEQUENCE [LARGE SCALE GENOMIC DNA]</scope>
    <source>
        <strain evidence="1 2">DSM 14214</strain>
    </source>
</reference>
<evidence type="ECO:0000313" key="2">
    <source>
        <dbReference type="Proteomes" id="UP000183975"/>
    </source>
</evidence>
<dbReference type="EMBL" id="FRAH01000006">
    <property type="protein sequence ID" value="SHJ79782.1"/>
    <property type="molecule type" value="Genomic_DNA"/>
</dbReference>
<dbReference type="AlphaFoldDB" id="A0A1M6M8Q7"/>
<organism evidence="1 2">
    <name type="scientific">Anaerotignum lactatifermentans DSM 14214</name>
    <dbReference type="NCBI Taxonomy" id="1121323"/>
    <lineage>
        <taxon>Bacteria</taxon>
        <taxon>Bacillati</taxon>
        <taxon>Bacillota</taxon>
        <taxon>Clostridia</taxon>
        <taxon>Lachnospirales</taxon>
        <taxon>Anaerotignaceae</taxon>
        <taxon>Anaerotignum</taxon>
    </lineage>
</organism>
<sequence length="156" mass="18022">MYVWKERDTRTLCAPETKSKTTEKPKKAGFRRLFPGGSVTAVGFAFPVNRYGVFPLWKIRRIFSILQSHKSHNLLYLCPVVFRQILRYCCQQGFLFFFGKGSALRQGFPIFQKNIQSLQSCFILAFFLSFPNQPQPFLAQSLHLCLCPVHPIPPFV</sequence>
<dbReference type="Proteomes" id="UP000183975">
    <property type="component" value="Unassembled WGS sequence"/>
</dbReference>
<accession>A0A1M6M8Q7</accession>
<evidence type="ECO:0000313" key="1">
    <source>
        <dbReference type="EMBL" id="SHJ79782.1"/>
    </source>
</evidence>
<keyword evidence="2" id="KW-1185">Reference proteome</keyword>
<name>A0A1M6M8Q7_9FIRM</name>
<gene>
    <name evidence="1" type="ORF">SAMN02745138_00525</name>
</gene>
<proteinExistence type="predicted"/>